<reference evidence="3" key="2">
    <citation type="submission" date="2019-09" db="UniProtKB">
        <authorList>
            <consortium name="WormBaseParasite"/>
        </authorList>
    </citation>
    <scope>IDENTIFICATION</scope>
</reference>
<protein>
    <submittedName>
        <fullName evidence="1 3">Uncharacterized protein</fullName>
    </submittedName>
</protein>
<dbReference type="EMBL" id="UZAH01025020">
    <property type="protein sequence ID" value="VDO59427.1"/>
    <property type="molecule type" value="Genomic_DNA"/>
</dbReference>
<accession>A0A183FCZ1</accession>
<evidence type="ECO:0000313" key="1">
    <source>
        <dbReference type="EMBL" id="VDO59427.1"/>
    </source>
</evidence>
<reference evidence="1 2" key="1">
    <citation type="submission" date="2018-11" db="EMBL/GenBank/DDBJ databases">
        <authorList>
            <consortium name="Pathogen Informatics"/>
        </authorList>
    </citation>
    <scope>NUCLEOTIDE SEQUENCE [LARGE SCALE GENOMIC DNA]</scope>
</reference>
<sequence>MESRPNISAAEYELALRVLIRNHQQVYLPLEKRKTLKQLKLMEDEYGILRCQGRLGNANLPFDTRRPILVATKSDLARLIILQAHSSLHCSIS</sequence>
<evidence type="ECO:0000313" key="2">
    <source>
        <dbReference type="Proteomes" id="UP000050761"/>
    </source>
</evidence>
<accession>A0A3P7XIE0</accession>
<dbReference type="Proteomes" id="UP000050761">
    <property type="component" value="Unassembled WGS sequence"/>
</dbReference>
<dbReference type="WBParaSite" id="HPBE_0000403301-mRNA-1">
    <property type="protein sequence ID" value="HPBE_0000403301-mRNA-1"/>
    <property type="gene ID" value="HPBE_0000403301"/>
</dbReference>
<dbReference type="AlphaFoldDB" id="A0A183FCZ1"/>
<evidence type="ECO:0000313" key="3">
    <source>
        <dbReference type="WBParaSite" id="HPBE_0000403301-mRNA-1"/>
    </source>
</evidence>
<proteinExistence type="predicted"/>
<keyword evidence="2" id="KW-1185">Reference proteome</keyword>
<name>A0A183FCZ1_HELPZ</name>
<organism evidence="2 3">
    <name type="scientific">Heligmosomoides polygyrus</name>
    <name type="common">Parasitic roundworm</name>
    <dbReference type="NCBI Taxonomy" id="6339"/>
    <lineage>
        <taxon>Eukaryota</taxon>
        <taxon>Metazoa</taxon>
        <taxon>Ecdysozoa</taxon>
        <taxon>Nematoda</taxon>
        <taxon>Chromadorea</taxon>
        <taxon>Rhabditida</taxon>
        <taxon>Rhabditina</taxon>
        <taxon>Rhabditomorpha</taxon>
        <taxon>Strongyloidea</taxon>
        <taxon>Heligmosomidae</taxon>
        <taxon>Heligmosomoides</taxon>
    </lineage>
</organism>
<gene>
    <name evidence="1" type="ORF">HPBE_LOCUS4034</name>
</gene>
<dbReference type="OrthoDB" id="5850742at2759"/>